<organism evidence="11">
    <name type="scientific">Fonticula alba</name>
    <name type="common">Slime mold</name>
    <dbReference type="NCBI Taxonomy" id="691883"/>
    <lineage>
        <taxon>Eukaryota</taxon>
        <taxon>Rotosphaerida</taxon>
        <taxon>Fonticulaceae</taxon>
        <taxon>Fonticula</taxon>
    </lineage>
</organism>
<feature type="region of interest" description="Disordered" evidence="9">
    <location>
        <begin position="1"/>
        <end position="26"/>
    </location>
</feature>
<keyword evidence="2 11" id="KW-0723">Serine/threonine-protein kinase</keyword>
<dbReference type="InterPro" id="IPR011009">
    <property type="entry name" value="Kinase-like_dom_sf"/>
</dbReference>
<dbReference type="GeneID" id="20529631"/>
<evidence type="ECO:0000256" key="6">
    <source>
        <dbReference type="ARBA" id="ARBA00022840"/>
    </source>
</evidence>
<accession>A0A058Z3W9</accession>
<dbReference type="PANTHER" id="PTHR45998">
    <property type="entry name" value="SERINE/THREONINE-PROTEIN KINASE 16"/>
    <property type="match status" value="1"/>
</dbReference>
<dbReference type="GO" id="GO:0005737">
    <property type="term" value="C:cytoplasm"/>
    <property type="evidence" value="ECO:0007669"/>
    <property type="project" value="TreeGrafter"/>
</dbReference>
<dbReference type="InterPro" id="IPR000719">
    <property type="entry name" value="Prot_kinase_dom"/>
</dbReference>
<evidence type="ECO:0000256" key="5">
    <source>
        <dbReference type="ARBA" id="ARBA00022777"/>
    </source>
</evidence>
<dbReference type="Gene3D" id="1.10.510.10">
    <property type="entry name" value="Transferase(Phosphotransferase) domain 1"/>
    <property type="match status" value="1"/>
</dbReference>
<evidence type="ECO:0000256" key="4">
    <source>
        <dbReference type="ARBA" id="ARBA00022741"/>
    </source>
</evidence>
<feature type="region of interest" description="Disordered" evidence="9">
    <location>
        <begin position="228"/>
        <end position="266"/>
    </location>
</feature>
<name>A0A058Z3W9_FONAL</name>
<dbReference type="InterPro" id="IPR052239">
    <property type="entry name" value="Ser/Thr-specific_kinases"/>
</dbReference>
<evidence type="ECO:0000256" key="7">
    <source>
        <dbReference type="ARBA" id="ARBA00047899"/>
    </source>
</evidence>
<evidence type="ECO:0000313" key="12">
    <source>
        <dbReference type="Proteomes" id="UP000030693"/>
    </source>
</evidence>
<feature type="compositionally biased region" description="Low complexity" evidence="9">
    <location>
        <begin position="692"/>
        <end position="702"/>
    </location>
</feature>
<evidence type="ECO:0000256" key="3">
    <source>
        <dbReference type="ARBA" id="ARBA00022679"/>
    </source>
</evidence>
<dbReference type="EC" id="2.7.11.1" evidence="1"/>
<feature type="compositionally biased region" description="Gly residues" evidence="9">
    <location>
        <begin position="663"/>
        <end position="674"/>
    </location>
</feature>
<keyword evidence="3" id="KW-0808">Transferase</keyword>
<proteinExistence type="predicted"/>
<evidence type="ECO:0000313" key="11">
    <source>
        <dbReference type="EMBL" id="KCV68613.1"/>
    </source>
</evidence>
<gene>
    <name evidence="11" type="ORF">H696_04906</name>
</gene>
<dbReference type="SUPFAM" id="SSF56112">
    <property type="entry name" value="Protein kinase-like (PK-like)"/>
    <property type="match status" value="1"/>
</dbReference>
<sequence>MGHIFSFLRGRNAAPTKRPGGHGLRPGTMLQVGGFAPGSAKHTGLCVEFYPTYIPAPELALLAGALSPPVPGALPSGHASSLSTGSVGASTRRPSVGGTGPHGQRRRRLTVRARIGSGASGTVYHVIEPLSSLGAVSATGAGGSIHTPTSPSVANYPTLGAAGPPGGGALSPSYTPAAQAVTPVTTEWALKQVVIPDAEGLLTFLQEVVSHSLVSSPFVLPLEEASIDFSEQPPPGPGPDDDLPGSQSHTRPTSPEGGHVSHTAGLVPQPDVSEIISKFLPGISFPASGHLLLPLGTKGTLASLVAVTFSAYASATMASGAMVGDGSAHATLYGLRRTLRRANRGTLRSGTGSRLTTTLWSARVLRILSGAARGLLALHQSGHAFRDLKPANILLLPVARAALAPANAATVGSPDGGAAAASAPVTPGRPPALQINTTNLGSPTGLPASGDVVLTGVLMDLGSVEPLRGDLYTTQTAAARRAIAERAAVRVTAPFRAPELFDPAMLSLLLAGDVDASGAIQPAVVAGWGMDPVLGRHAPGLSPGEASIPGPGSGVSIDQVVGDDLAARLSAALDARTDTFALGCTLYAALAGGAPGAAGASLAAAAAASGGTSDGDLAAAQLAYGQAFDGTASGAMARRAPLPDPSTDHAWLSFWSANAAAGGGGGGGGGGGMPRAGSTPTLGRPRKPTALATADAPGSPGPAAGGGAALLTADARSEGPAAGPAPGVYPDVVVQLLDWLLDTDPRARPSMAAVVRRIDEVLLELEPLLEPGWDRL</sequence>
<keyword evidence="5 11" id="KW-0418">Kinase</keyword>
<dbReference type="EMBL" id="KB932208">
    <property type="protein sequence ID" value="KCV68613.1"/>
    <property type="molecule type" value="Genomic_DNA"/>
</dbReference>
<dbReference type="AlphaFoldDB" id="A0A058Z3W9"/>
<evidence type="ECO:0000256" key="9">
    <source>
        <dbReference type="SAM" id="MobiDB-lite"/>
    </source>
</evidence>
<dbReference type="SMART" id="SM00220">
    <property type="entry name" value="S_TKc"/>
    <property type="match status" value="1"/>
</dbReference>
<keyword evidence="12" id="KW-1185">Reference proteome</keyword>
<dbReference type="PROSITE" id="PS50011">
    <property type="entry name" value="PROTEIN_KINASE_DOM"/>
    <property type="match status" value="1"/>
</dbReference>
<keyword evidence="4" id="KW-0547">Nucleotide-binding</keyword>
<reference evidence="11" key="1">
    <citation type="submission" date="2013-04" db="EMBL/GenBank/DDBJ databases">
        <title>The Genome Sequence of Fonticula alba ATCC 38817.</title>
        <authorList>
            <consortium name="The Broad Institute Genomics Platform"/>
            <person name="Russ C."/>
            <person name="Cuomo C."/>
            <person name="Burger G."/>
            <person name="Gray M.W."/>
            <person name="Holland P.W.H."/>
            <person name="King N."/>
            <person name="Lang F.B.F."/>
            <person name="Roger A.J."/>
            <person name="Ruiz-Trillo I."/>
            <person name="Brown M."/>
            <person name="Walker B."/>
            <person name="Young S."/>
            <person name="Zeng Q."/>
            <person name="Gargeya S."/>
            <person name="Fitzgerald M."/>
            <person name="Haas B."/>
            <person name="Abouelleil A."/>
            <person name="Allen A.W."/>
            <person name="Alvarado L."/>
            <person name="Arachchi H.M."/>
            <person name="Berlin A.M."/>
            <person name="Chapman S.B."/>
            <person name="Gainer-Dewar J."/>
            <person name="Goldberg J."/>
            <person name="Griggs A."/>
            <person name="Gujja S."/>
            <person name="Hansen M."/>
            <person name="Howarth C."/>
            <person name="Imamovic A."/>
            <person name="Ireland A."/>
            <person name="Larimer J."/>
            <person name="McCowan C."/>
            <person name="Murphy C."/>
            <person name="Pearson M."/>
            <person name="Poon T.W."/>
            <person name="Priest M."/>
            <person name="Roberts A."/>
            <person name="Saif S."/>
            <person name="Shea T."/>
            <person name="Sisk P."/>
            <person name="Sykes S."/>
            <person name="Wortman J."/>
            <person name="Nusbaum C."/>
            <person name="Birren B."/>
        </authorList>
    </citation>
    <scope>NUCLEOTIDE SEQUENCE [LARGE SCALE GENOMIC DNA]</scope>
    <source>
        <strain evidence="11">ATCC 38817</strain>
    </source>
</reference>
<feature type="region of interest" description="Disordered" evidence="9">
    <location>
        <begin position="75"/>
        <end position="108"/>
    </location>
</feature>
<keyword evidence="6" id="KW-0067">ATP-binding</keyword>
<feature type="domain" description="Protein kinase" evidence="10">
    <location>
        <begin position="109"/>
        <end position="762"/>
    </location>
</feature>
<evidence type="ECO:0000259" key="10">
    <source>
        <dbReference type="PROSITE" id="PS50011"/>
    </source>
</evidence>
<dbReference type="GO" id="GO:0004674">
    <property type="term" value="F:protein serine/threonine kinase activity"/>
    <property type="evidence" value="ECO:0007669"/>
    <property type="project" value="UniProtKB-KW"/>
</dbReference>
<feature type="region of interest" description="Disordered" evidence="9">
    <location>
        <begin position="663"/>
        <end position="708"/>
    </location>
</feature>
<comment type="catalytic activity">
    <reaction evidence="8">
        <text>L-seryl-[protein] + ATP = O-phospho-L-seryl-[protein] + ADP + H(+)</text>
        <dbReference type="Rhea" id="RHEA:17989"/>
        <dbReference type="Rhea" id="RHEA-COMP:9863"/>
        <dbReference type="Rhea" id="RHEA-COMP:11604"/>
        <dbReference type="ChEBI" id="CHEBI:15378"/>
        <dbReference type="ChEBI" id="CHEBI:29999"/>
        <dbReference type="ChEBI" id="CHEBI:30616"/>
        <dbReference type="ChEBI" id="CHEBI:83421"/>
        <dbReference type="ChEBI" id="CHEBI:456216"/>
        <dbReference type="EC" id="2.7.11.1"/>
    </reaction>
</comment>
<protein>
    <recommendedName>
        <fullName evidence="1">non-specific serine/threonine protein kinase</fullName>
        <ecNumber evidence="1">2.7.11.1</ecNumber>
    </recommendedName>
</protein>
<evidence type="ECO:0000256" key="2">
    <source>
        <dbReference type="ARBA" id="ARBA00022527"/>
    </source>
</evidence>
<dbReference type="Proteomes" id="UP000030693">
    <property type="component" value="Unassembled WGS sequence"/>
</dbReference>
<dbReference type="PANTHER" id="PTHR45998:SF2">
    <property type="entry name" value="SERINE_THREONINE-PROTEIN KINASE 16"/>
    <property type="match status" value="1"/>
</dbReference>
<evidence type="ECO:0000256" key="1">
    <source>
        <dbReference type="ARBA" id="ARBA00012513"/>
    </source>
</evidence>
<comment type="catalytic activity">
    <reaction evidence="7">
        <text>L-threonyl-[protein] + ATP = O-phospho-L-threonyl-[protein] + ADP + H(+)</text>
        <dbReference type="Rhea" id="RHEA:46608"/>
        <dbReference type="Rhea" id="RHEA-COMP:11060"/>
        <dbReference type="Rhea" id="RHEA-COMP:11605"/>
        <dbReference type="ChEBI" id="CHEBI:15378"/>
        <dbReference type="ChEBI" id="CHEBI:30013"/>
        <dbReference type="ChEBI" id="CHEBI:30616"/>
        <dbReference type="ChEBI" id="CHEBI:61977"/>
        <dbReference type="ChEBI" id="CHEBI:456216"/>
        <dbReference type="EC" id="2.7.11.1"/>
    </reaction>
</comment>
<evidence type="ECO:0000256" key="8">
    <source>
        <dbReference type="ARBA" id="ARBA00048679"/>
    </source>
</evidence>
<dbReference type="GO" id="GO:0005524">
    <property type="term" value="F:ATP binding"/>
    <property type="evidence" value="ECO:0007669"/>
    <property type="project" value="UniProtKB-KW"/>
</dbReference>
<dbReference type="RefSeq" id="XP_009497045.1">
    <property type="nucleotide sequence ID" value="XM_009498770.1"/>
</dbReference>
<feature type="compositionally biased region" description="Polar residues" evidence="9">
    <location>
        <begin position="78"/>
        <end position="93"/>
    </location>
</feature>